<dbReference type="SUPFAM" id="SSF55816">
    <property type="entry name" value="5'-nucleotidase (syn. UDP-sugar hydrolase), C-terminal domain"/>
    <property type="match status" value="1"/>
</dbReference>
<organism evidence="5 6">
    <name type="scientific">Synechocystis salina LEGE 00031</name>
    <dbReference type="NCBI Taxonomy" id="1828736"/>
    <lineage>
        <taxon>Bacteria</taxon>
        <taxon>Bacillati</taxon>
        <taxon>Cyanobacteriota</taxon>
        <taxon>Cyanophyceae</taxon>
        <taxon>Synechococcales</taxon>
        <taxon>Merismopediaceae</taxon>
        <taxon>Synechocystis</taxon>
    </lineage>
</organism>
<evidence type="ECO:0000259" key="4">
    <source>
        <dbReference type="Pfam" id="PF02872"/>
    </source>
</evidence>
<feature type="domain" description="5'-Nucleotidase C-terminal" evidence="4">
    <location>
        <begin position="347"/>
        <end position="438"/>
    </location>
</feature>
<dbReference type="Gene3D" id="3.60.21.10">
    <property type="match status" value="1"/>
</dbReference>
<dbReference type="PANTHER" id="PTHR11575:SF24">
    <property type="entry name" value="5'-NUCLEOTIDASE"/>
    <property type="match status" value="1"/>
</dbReference>
<dbReference type="InterPro" id="IPR008334">
    <property type="entry name" value="5'-Nucleotdase_C"/>
</dbReference>
<dbReference type="InterPro" id="IPR004843">
    <property type="entry name" value="Calcineurin-like_PHP"/>
</dbReference>
<accession>A0ABR9VRQ2</accession>
<keyword evidence="2" id="KW-0547">Nucleotide-binding</keyword>
<comment type="caution">
    <text evidence="5">The sequence shown here is derived from an EMBL/GenBank/DDBJ whole genome shotgun (WGS) entry which is preliminary data.</text>
</comment>
<dbReference type="InterPro" id="IPR029052">
    <property type="entry name" value="Metallo-depent_PP-like"/>
</dbReference>
<comment type="similarity">
    <text evidence="2">Belongs to the 5'-nucleotidase family.</text>
</comment>
<dbReference type="Pfam" id="PF00149">
    <property type="entry name" value="Metallophos"/>
    <property type="match status" value="1"/>
</dbReference>
<sequence>MVKNQRVWLTRGLGGLLIWGAMATVCRAETIPFTLLQLNDVYEIAPIDNGRWGGLARVANLRRQLEQANTHTYTVLAGDFLSPSALGTALYNGDRLAGRQMVAVLNAMGLDYAAVGNHEFDVSAQQFRQRIAESDFQWLSANIADGAGNQFTGIKPYEILTIPGAEGGEVKVGILALTIDSNAADYVTYSDPISTARRYIQSLEGEVDVWVALTHLSLAQDLALAQAIPELDLILGGHEHENIQRNHLIIKPDSSASCPQAQTPIFKADANARTVYIHQLTYDTDRQCLEIDSQLQPITAAIAEDPATAQVVDQWQEIGFTAFRQAGFEPMAVVVKAPMALDALDAHVRSRSTNLTRLITRAMQYEYPAAAMVMFNGGMVRLDDLLSAGSITQYDIIRILPFGGRVVTVDIRGDLLQKVLTQGEKNRGTGGYLQLAGLAPADIEPDKVYRLALMEYLLTGQEVGLDYLTENTPGLKVIGYGRDIRSILVDYLQNNAHQAFTDLGEP</sequence>
<proteinExistence type="inferred from homology"/>
<reference evidence="5 6" key="1">
    <citation type="submission" date="2020-10" db="EMBL/GenBank/DDBJ databases">
        <authorList>
            <person name="Castelo-Branco R."/>
            <person name="Eusebio N."/>
            <person name="Adriana R."/>
            <person name="Vieira A."/>
            <person name="Brugerolle De Fraissinette N."/>
            <person name="Rezende De Castro R."/>
            <person name="Schneider M.P."/>
            <person name="Vasconcelos V."/>
            <person name="Leao P.N."/>
        </authorList>
    </citation>
    <scope>NUCLEOTIDE SEQUENCE [LARGE SCALE GENOMIC DNA]</scope>
    <source>
        <strain evidence="5 6">LEGE 00031</strain>
    </source>
</reference>
<evidence type="ECO:0000256" key="2">
    <source>
        <dbReference type="RuleBase" id="RU362119"/>
    </source>
</evidence>
<dbReference type="PANTHER" id="PTHR11575">
    <property type="entry name" value="5'-NUCLEOTIDASE-RELATED"/>
    <property type="match status" value="1"/>
</dbReference>
<evidence type="ECO:0000256" key="1">
    <source>
        <dbReference type="ARBA" id="ARBA00022729"/>
    </source>
</evidence>
<evidence type="ECO:0000259" key="3">
    <source>
        <dbReference type="Pfam" id="PF00149"/>
    </source>
</evidence>
<protein>
    <submittedName>
        <fullName evidence="5">Bifunctional metallophosphatase/5'-nucleotidase</fullName>
    </submittedName>
</protein>
<dbReference type="InterPro" id="IPR006179">
    <property type="entry name" value="5_nucleotidase/apyrase"/>
</dbReference>
<keyword evidence="2" id="KW-0378">Hydrolase</keyword>
<gene>
    <name evidence="5" type="ORF">IQ217_09185</name>
</gene>
<dbReference type="Gene3D" id="3.90.780.10">
    <property type="entry name" value="5'-Nucleotidase, C-terminal domain"/>
    <property type="match status" value="1"/>
</dbReference>
<keyword evidence="6" id="KW-1185">Reference proteome</keyword>
<dbReference type="Proteomes" id="UP000658720">
    <property type="component" value="Unassembled WGS sequence"/>
</dbReference>
<dbReference type="RefSeq" id="WP_194019710.1">
    <property type="nucleotide sequence ID" value="NZ_JADEVV010000022.1"/>
</dbReference>
<dbReference type="SUPFAM" id="SSF56300">
    <property type="entry name" value="Metallo-dependent phosphatases"/>
    <property type="match status" value="1"/>
</dbReference>
<dbReference type="Pfam" id="PF02872">
    <property type="entry name" value="5_nucleotid_C"/>
    <property type="match status" value="1"/>
</dbReference>
<dbReference type="PRINTS" id="PR01607">
    <property type="entry name" value="APYRASEFAMLY"/>
</dbReference>
<name>A0ABR9VRQ2_9SYNC</name>
<dbReference type="EMBL" id="JADEVV010000022">
    <property type="protein sequence ID" value="MBE9254010.1"/>
    <property type="molecule type" value="Genomic_DNA"/>
</dbReference>
<evidence type="ECO:0000313" key="5">
    <source>
        <dbReference type="EMBL" id="MBE9254010.1"/>
    </source>
</evidence>
<evidence type="ECO:0000313" key="6">
    <source>
        <dbReference type="Proteomes" id="UP000658720"/>
    </source>
</evidence>
<dbReference type="InterPro" id="IPR036907">
    <property type="entry name" value="5'-Nucleotdase_C_sf"/>
</dbReference>
<feature type="domain" description="Calcineurin-like phosphoesterase" evidence="3">
    <location>
        <begin position="34"/>
        <end position="241"/>
    </location>
</feature>
<keyword evidence="1" id="KW-0732">Signal</keyword>